<name>A0A921YJJ5_MANSE</name>
<sequence length="258" mass="29706">MLVLLLLFCVALCGCEDGDLGYSLNIGNAIDVFANYGDLSQVTQVVSADYEGEDARDASVPFSEKNLRVFLNVKSSFKYGDREGITGMEVLLCETFEDLLNVYFQNFKIEGTDKPWKAFMGDWIPDEIMRTFGIEYDANPENCCYVLVKLTKKHKTVEVKENLRGAVVKDYVAMAVNELNVSDASEVRRFMKSYGTHYIESYITGNSIYQVFKYKRGGYNMLRAYIRVRNLRPWIPDNLRFYFSSYYLKQVGDIRVSY</sequence>
<evidence type="ECO:0000313" key="2">
    <source>
        <dbReference type="EMBL" id="KAG6440353.1"/>
    </source>
</evidence>
<evidence type="ECO:0008006" key="4">
    <source>
        <dbReference type="Google" id="ProtNLM"/>
    </source>
</evidence>
<proteinExistence type="predicted"/>
<dbReference type="AlphaFoldDB" id="A0A921YJJ5"/>
<keyword evidence="1" id="KW-0732">Signal</keyword>
<reference evidence="2" key="2">
    <citation type="submission" date="2020-12" db="EMBL/GenBank/DDBJ databases">
        <authorList>
            <person name="Kanost M."/>
        </authorList>
    </citation>
    <scope>NUCLEOTIDE SEQUENCE</scope>
</reference>
<dbReference type="Proteomes" id="UP000791440">
    <property type="component" value="Unassembled WGS sequence"/>
</dbReference>
<protein>
    <recommendedName>
        <fullName evidence="4">MACPF domain-containing protein</fullName>
    </recommendedName>
</protein>
<dbReference type="EMBL" id="JH668279">
    <property type="protein sequence ID" value="KAG6440353.1"/>
    <property type="molecule type" value="Genomic_DNA"/>
</dbReference>
<evidence type="ECO:0000256" key="1">
    <source>
        <dbReference type="SAM" id="SignalP"/>
    </source>
</evidence>
<organism evidence="2 3">
    <name type="scientific">Manduca sexta</name>
    <name type="common">Tobacco hawkmoth</name>
    <name type="synonym">Tobacco hornworm</name>
    <dbReference type="NCBI Taxonomy" id="7130"/>
    <lineage>
        <taxon>Eukaryota</taxon>
        <taxon>Metazoa</taxon>
        <taxon>Ecdysozoa</taxon>
        <taxon>Arthropoda</taxon>
        <taxon>Hexapoda</taxon>
        <taxon>Insecta</taxon>
        <taxon>Pterygota</taxon>
        <taxon>Neoptera</taxon>
        <taxon>Endopterygota</taxon>
        <taxon>Lepidoptera</taxon>
        <taxon>Glossata</taxon>
        <taxon>Ditrysia</taxon>
        <taxon>Bombycoidea</taxon>
        <taxon>Sphingidae</taxon>
        <taxon>Sphinginae</taxon>
        <taxon>Sphingini</taxon>
        <taxon>Manduca</taxon>
    </lineage>
</organism>
<accession>A0A921YJJ5</accession>
<evidence type="ECO:0000313" key="3">
    <source>
        <dbReference type="Proteomes" id="UP000791440"/>
    </source>
</evidence>
<comment type="caution">
    <text evidence="2">The sequence shown here is derived from an EMBL/GenBank/DDBJ whole genome shotgun (WGS) entry which is preliminary data.</text>
</comment>
<feature type="signal peptide" evidence="1">
    <location>
        <begin position="1"/>
        <end position="15"/>
    </location>
</feature>
<reference evidence="2" key="1">
    <citation type="journal article" date="2016" name="Insect Biochem. Mol. Biol.">
        <title>Multifaceted biological insights from a draft genome sequence of the tobacco hornworm moth, Manduca sexta.</title>
        <authorList>
            <person name="Kanost M.R."/>
            <person name="Arrese E.L."/>
            <person name="Cao X."/>
            <person name="Chen Y.R."/>
            <person name="Chellapilla S."/>
            <person name="Goldsmith M.R."/>
            <person name="Grosse-Wilde E."/>
            <person name="Heckel D.G."/>
            <person name="Herndon N."/>
            <person name="Jiang H."/>
            <person name="Papanicolaou A."/>
            <person name="Qu J."/>
            <person name="Soulages J.L."/>
            <person name="Vogel H."/>
            <person name="Walters J."/>
            <person name="Waterhouse R.M."/>
            <person name="Ahn S.J."/>
            <person name="Almeida F.C."/>
            <person name="An C."/>
            <person name="Aqrawi P."/>
            <person name="Bretschneider A."/>
            <person name="Bryant W.B."/>
            <person name="Bucks S."/>
            <person name="Chao H."/>
            <person name="Chevignon G."/>
            <person name="Christen J.M."/>
            <person name="Clarke D.F."/>
            <person name="Dittmer N.T."/>
            <person name="Ferguson L.C.F."/>
            <person name="Garavelou S."/>
            <person name="Gordon K.H.J."/>
            <person name="Gunaratna R.T."/>
            <person name="Han Y."/>
            <person name="Hauser F."/>
            <person name="He Y."/>
            <person name="Heidel-Fischer H."/>
            <person name="Hirsh A."/>
            <person name="Hu Y."/>
            <person name="Jiang H."/>
            <person name="Kalra D."/>
            <person name="Klinner C."/>
            <person name="Konig C."/>
            <person name="Kovar C."/>
            <person name="Kroll A.R."/>
            <person name="Kuwar S.S."/>
            <person name="Lee S.L."/>
            <person name="Lehman R."/>
            <person name="Li K."/>
            <person name="Li Z."/>
            <person name="Liang H."/>
            <person name="Lovelace S."/>
            <person name="Lu Z."/>
            <person name="Mansfield J.H."/>
            <person name="McCulloch K.J."/>
            <person name="Mathew T."/>
            <person name="Morton B."/>
            <person name="Muzny D.M."/>
            <person name="Neunemann D."/>
            <person name="Ongeri F."/>
            <person name="Pauchet Y."/>
            <person name="Pu L.L."/>
            <person name="Pyrousis I."/>
            <person name="Rao X.J."/>
            <person name="Redding A."/>
            <person name="Roesel C."/>
            <person name="Sanchez-Gracia A."/>
            <person name="Schaack S."/>
            <person name="Shukla A."/>
            <person name="Tetreau G."/>
            <person name="Wang Y."/>
            <person name="Xiong G.H."/>
            <person name="Traut W."/>
            <person name="Walsh T.K."/>
            <person name="Worley K.C."/>
            <person name="Wu D."/>
            <person name="Wu W."/>
            <person name="Wu Y.Q."/>
            <person name="Zhang X."/>
            <person name="Zou Z."/>
            <person name="Zucker H."/>
            <person name="Briscoe A.D."/>
            <person name="Burmester T."/>
            <person name="Clem R.J."/>
            <person name="Feyereisen R."/>
            <person name="Grimmelikhuijzen C.J.P."/>
            <person name="Hamodrakas S.J."/>
            <person name="Hansson B.S."/>
            <person name="Huguet E."/>
            <person name="Jermiin L.S."/>
            <person name="Lan Q."/>
            <person name="Lehman H.K."/>
            <person name="Lorenzen M."/>
            <person name="Merzendorfer H."/>
            <person name="Michalopoulos I."/>
            <person name="Morton D.B."/>
            <person name="Muthukrishnan S."/>
            <person name="Oakeshott J.G."/>
            <person name="Palmer W."/>
            <person name="Park Y."/>
            <person name="Passarelli A.L."/>
            <person name="Rozas J."/>
            <person name="Schwartz L.M."/>
            <person name="Smith W."/>
            <person name="Southgate A."/>
            <person name="Vilcinskas A."/>
            <person name="Vogt R."/>
            <person name="Wang P."/>
            <person name="Werren J."/>
            <person name="Yu X.Q."/>
            <person name="Zhou J.J."/>
            <person name="Brown S.J."/>
            <person name="Scherer S.E."/>
            <person name="Richards S."/>
            <person name="Blissard G.W."/>
        </authorList>
    </citation>
    <scope>NUCLEOTIDE SEQUENCE</scope>
</reference>
<gene>
    <name evidence="2" type="ORF">O3G_MSEX001185</name>
</gene>
<keyword evidence="3" id="KW-1185">Reference proteome</keyword>
<feature type="chain" id="PRO_5037104682" description="MACPF domain-containing protein" evidence="1">
    <location>
        <begin position="16"/>
        <end position="258"/>
    </location>
</feature>